<reference evidence="1 2" key="2">
    <citation type="journal article" date="2010" name="J Osaka Dent Univ">
        <title>Isolation and identification of Rothia mucilaginosa from persistent apical periodontitis lesions.</title>
        <authorList>
            <person name="Yamane K."/>
            <person name="Yoshida M."/>
            <person name="Fujihira T."/>
            <person name="Baba T."/>
            <person name="Tsuji N."/>
            <person name="Hayashi H."/>
            <person name="Sugimori C."/>
            <person name="Yamanaka T."/>
            <person name="Mashimo C."/>
            <person name="Nambu T."/>
            <person name="Kawai H."/>
            <person name="Fukushima H."/>
        </authorList>
    </citation>
    <scope>NUCLEOTIDE SEQUENCE [LARGE SCALE GENOMIC DNA]</scope>
    <source>
        <strain evidence="1 2">DY-18</strain>
    </source>
</reference>
<dbReference type="Gene3D" id="3.60.15.10">
    <property type="entry name" value="Ribonuclease Z/Hydroxyacylglutathione hydrolase-like"/>
    <property type="match status" value="2"/>
</dbReference>
<dbReference type="HOGENOM" id="CLU_042402_0_0_11"/>
<dbReference type="GO" id="GO:0016787">
    <property type="term" value="F:hydrolase activity"/>
    <property type="evidence" value="ECO:0007669"/>
    <property type="project" value="UniProtKB-KW"/>
</dbReference>
<dbReference type="EMBL" id="AP011540">
    <property type="protein sequence ID" value="BAI64104.1"/>
    <property type="molecule type" value="Genomic_DNA"/>
</dbReference>
<dbReference type="Proteomes" id="UP000001883">
    <property type="component" value="Chromosome"/>
</dbReference>
<reference evidence="2" key="1">
    <citation type="submission" date="2009-07" db="EMBL/GenBank/DDBJ databases">
        <title>Complete genome sequence of Rothia mucilaginosa DJ.</title>
        <authorList>
            <person name="Yamane K."/>
            <person name="Nambu T."/>
            <person name="Mashimo C."/>
            <person name="Sugimori C."/>
            <person name="Yamanaka T."/>
            <person name="Leung K."/>
            <person name="Fukushima H."/>
        </authorList>
    </citation>
    <scope>NUCLEOTIDE SEQUENCE [LARGE SCALE GENOMIC DNA]</scope>
    <source>
        <strain evidence="2">DY-18</strain>
    </source>
</reference>
<dbReference type="KEGG" id="rmu:RMDY18_02720"/>
<keyword evidence="1" id="KW-0378">Hydrolase</keyword>
<evidence type="ECO:0000313" key="2">
    <source>
        <dbReference type="Proteomes" id="UP000001883"/>
    </source>
</evidence>
<keyword evidence="2" id="KW-1185">Reference proteome</keyword>
<organism evidence="1 2">
    <name type="scientific">Rothia mucilaginosa (strain DY-18)</name>
    <name type="common">Stomatococcus mucilaginosus</name>
    <dbReference type="NCBI Taxonomy" id="680646"/>
    <lineage>
        <taxon>Bacteria</taxon>
        <taxon>Bacillati</taxon>
        <taxon>Actinomycetota</taxon>
        <taxon>Actinomycetes</taxon>
        <taxon>Micrococcales</taxon>
        <taxon>Micrococcaceae</taxon>
        <taxon>Rothia</taxon>
    </lineage>
</organism>
<dbReference type="AlphaFoldDB" id="D2NR28"/>
<dbReference type="PANTHER" id="PTHR30619">
    <property type="entry name" value="DNA INTERNALIZATION/COMPETENCE PROTEIN COMEC/REC2"/>
    <property type="match status" value="1"/>
</dbReference>
<name>D2NR28_ROTMD</name>
<dbReference type="InterPro" id="IPR052159">
    <property type="entry name" value="Competence_DNA_uptake"/>
</dbReference>
<reference evidence="1 2" key="3">
    <citation type="journal article" date="2010" name="Sequencing">
        <title>Complete Genome Sequence of Rothia mucilaginosa DY-18: A Clinical Isolate with Dense Meshwork-Like Structures from a Persistent Apical Periodontitis Lesion.</title>
        <authorList>
            <person name="Yamane K."/>
            <person name="Nambu T."/>
            <person name="Yamanaka T."/>
            <person name="Mashimo C."/>
            <person name="Sugimori C."/>
            <person name="Leung K.-P."/>
            <person name="Fukushima H."/>
        </authorList>
    </citation>
    <scope>NUCLEOTIDE SEQUENCE [LARGE SCALE GENOMIC DNA]</scope>
    <source>
        <strain evidence="1 2">DY-18</strain>
    </source>
</reference>
<accession>D2NR28</accession>
<dbReference type="SUPFAM" id="SSF56281">
    <property type="entry name" value="Metallo-hydrolase/oxidoreductase"/>
    <property type="match status" value="1"/>
</dbReference>
<dbReference type="eggNOG" id="COG2333">
    <property type="taxonomic scope" value="Bacteria"/>
</dbReference>
<gene>
    <name evidence="1" type="ordered locus">RMDY18_02720</name>
</gene>
<dbReference type="InterPro" id="IPR036866">
    <property type="entry name" value="RibonucZ/Hydroxyglut_hydro"/>
</dbReference>
<sequence>MEISVERYHYPIGQGIFSAQIVRAFDEQYVCVYDCGSTAKTLVKDYVKDLRYKTLWYKEDRSEKPIIDLLVISHLDNDHCNAIEYLFDEGFSVRKLVIPYMSMIERIIFLIKHPGRIKNIKSWILWKSQILIPDGGGNGQLLDNLERVEIIESSSGVSVDNFNVDMINPTDPQQPIPVWEFLHFPLFDGAEESVREDFIIEFENAVHGFLGKGINDITIADLDANLEDFKTAYKSTRKIIGGKHGIKYNDIFNASSVILYTGPSNELLKLNKNSWEVSRRSQGKQVVGRYGIPDVYRIEDFCHHSHNNNLEYTGGWLGTGDALLKEPANIRELNANLGWERIDRIRVLTVPHHGSRGNSNDEFYSIFSQPRVECIVHSYPAHQKFRHPHDEVKEAIARKGFVEVPVTKEKESYYAEYNTTVQGSLCFSRCIHGPYYC</sequence>
<evidence type="ECO:0000313" key="1">
    <source>
        <dbReference type="EMBL" id="BAI64104.1"/>
    </source>
</evidence>
<dbReference type="RefSeq" id="WP_012902871.1">
    <property type="nucleotide sequence ID" value="NC_013715.1"/>
</dbReference>
<dbReference type="PANTHER" id="PTHR30619:SF1">
    <property type="entry name" value="RECOMBINATION PROTEIN 2"/>
    <property type="match status" value="1"/>
</dbReference>
<proteinExistence type="predicted"/>
<protein>
    <submittedName>
        <fullName evidence="1">Predicted hydrolase</fullName>
    </submittedName>
</protein>